<name>A0A1Y5Q4X4_9SPHN</name>
<accession>A0A1Y5Q4X4</accession>
<gene>
    <name evidence="2" type="ORF">SPPYR_3399</name>
</gene>
<keyword evidence="2" id="KW-0808">Transferase</keyword>
<dbReference type="InterPro" id="IPR050834">
    <property type="entry name" value="Glycosyltransf_2"/>
</dbReference>
<evidence type="ECO:0000259" key="1">
    <source>
        <dbReference type="Pfam" id="PF00535"/>
    </source>
</evidence>
<protein>
    <submittedName>
        <fullName evidence="2">Glycosyl transferase, family 2</fullName>
    </submittedName>
</protein>
<proteinExistence type="predicted"/>
<dbReference type="GO" id="GO:0016740">
    <property type="term" value="F:transferase activity"/>
    <property type="evidence" value="ECO:0007669"/>
    <property type="project" value="UniProtKB-KW"/>
</dbReference>
<dbReference type="Pfam" id="PF00535">
    <property type="entry name" value="Glycos_transf_2"/>
    <property type="match status" value="1"/>
</dbReference>
<dbReference type="SUPFAM" id="SSF53448">
    <property type="entry name" value="Nucleotide-diphospho-sugar transferases"/>
    <property type="match status" value="1"/>
</dbReference>
<dbReference type="InterPro" id="IPR001173">
    <property type="entry name" value="Glyco_trans_2-like"/>
</dbReference>
<evidence type="ECO:0000313" key="2">
    <source>
        <dbReference type="EMBL" id="SBV34514.1"/>
    </source>
</evidence>
<dbReference type="Gene3D" id="3.90.550.10">
    <property type="entry name" value="Spore Coat Polysaccharide Biosynthesis Protein SpsA, Chain A"/>
    <property type="match status" value="1"/>
</dbReference>
<dbReference type="KEGG" id="sphu:SPPYR_3399"/>
<sequence length="294" mass="32165">MGTEALDSTAPPRVSMVMPVHNGARWLADAIASVLAQDFADFELILVDDASRDDSPAIMADAAARDRRVRVLRLDTNAGLPAALNHGFAAARGALHSWTSDDNLLRPQMLARLVATLDAHPAADIVYADFTLIDDAGTELGRSRVGPIERLLHGNNVGACFLYRARVTEALGGYDTALFGVEDYDFWLRAALRFAFVALHEDLYIYRKHGGSLTSQRAEQIQALTAAIVERALPAELPARSRSEILLGLALRSRSRWRLDLVRRAFRADPAHVAARLPAIARWSLAVARNRIAA</sequence>
<reference evidence="2" key="1">
    <citation type="submission" date="2016-03" db="EMBL/GenBank/DDBJ databases">
        <authorList>
            <person name="Ploux O."/>
        </authorList>
    </citation>
    <scope>NUCLEOTIDE SEQUENCE</scope>
    <source>
        <strain evidence="2">UC10</strain>
    </source>
</reference>
<organism evidence="2">
    <name type="scientific">uncultured Sphingopyxis sp</name>
    <dbReference type="NCBI Taxonomy" id="310581"/>
    <lineage>
        <taxon>Bacteria</taxon>
        <taxon>Pseudomonadati</taxon>
        <taxon>Pseudomonadota</taxon>
        <taxon>Alphaproteobacteria</taxon>
        <taxon>Sphingomonadales</taxon>
        <taxon>Sphingomonadaceae</taxon>
        <taxon>Sphingopyxis</taxon>
        <taxon>environmental samples</taxon>
    </lineage>
</organism>
<dbReference type="RefSeq" id="WP_295321500.1">
    <property type="nucleotide sequence ID" value="NZ_LT598653.1"/>
</dbReference>
<dbReference type="PANTHER" id="PTHR43685:SF2">
    <property type="entry name" value="GLYCOSYLTRANSFERASE 2-LIKE DOMAIN-CONTAINING PROTEIN"/>
    <property type="match status" value="1"/>
</dbReference>
<dbReference type="AlphaFoldDB" id="A0A1Y5Q4X4"/>
<dbReference type="PANTHER" id="PTHR43685">
    <property type="entry name" value="GLYCOSYLTRANSFERASE"/>
    <property type="match status" value="1"/>
</dbReference>
<feature type="domain" description="Glycosyltransferase 2-like" evidence="1">
    <location>
        <begin position="15"/>
        <end position="143"/>
    </location>
</feature>
<dbReference type="InterPro" id="IPR029044">
    <property type="entry name" value="Nucleotide-diphossugar_trans"/>
</dbReference>
<dbReference type="EMBL" id="LT598653">
    <property type="protein sequence ID" value="SBV34514.1"/>
    <property type="molecule type" value="Genomic_DNA"/>
</dbReference>